<evidence type="ECO:0000313" key="4">
    <source>
        <dbReference type="Proteomes" id="UP001596620"/>
    </source>
</evidence>
<dbReference type="InterPro" id="IPR036412">
    <property type="entry name" value="HAD-like_sf"/>
</dbReference>
<gene>
    <name evidence="3" type="ORF">ACFQU8_01515</name>
</gene>
<proteinExistence type="predicted"/>
<keyword evidence="4" id="KW-1185">Reference proteome</keyword>
<comment type="caution">
    <text evidence="3">The sequence shown here is derived from an EMBL/GenBank/DDBJ whole genome shotgun (WGS) entry which is preliminary data.</text>
</comment>
<dbReference type="SFLD" id="SFLDG01129">
    <property type="entry name" value="C1.5:_HAD__Beta-PGM__Phosphata"/>
    <property type="match status" value="1"/>
</dbReference>
<dbReference type="SUPFAM" id="SSF56784">
    <property type="entry name" value="HAD-like"/>
    <property type="match status" value="1"/>
</dbReference>
<dbReference type="Pfam" id="PF00702">
    <property type="entry name" value="Hydrolase"/>
    <property type="match status" value="1"/>
</dbReference>
<protein>
    <submittedName>
        <fullName evidence="3">HAD family hydrolase</fullName>
        <ecNumber evidence="3">3.-.-.-</ecNumber>
    </submittedName>
</protein>
<dbReference type="InterPro" id="IPR023214">
    <property type="entry name" value="HAD_sf"/>
</dbReference>
<dbReference type="Gene3D" id="1.10.150.240">
    <property type="entry name" value="Putative phosphatase, domain 2"/>
    <property type="match status" value="1"/>
</dbReference>
<dbReference type="NCBIfam" id="TIGR01549">
    <property type="entry name" value="HAD-SF-IA-v1"/>
    <property type="match status" value="1"/>
</dbReference>
<evidence type="ECO:0000256" key="2">
    <source>
        <dbReference type="ARBA" id="ARBA00022842"/>
    </source>
</evidence>
<dbReference type="PANTHER" id="PTHR43434:SF1">
    <property type="entry name" value="PHOSPHOGLYCOLATE PHOSPHATASE"/>
    <property type="match status" value="1"/>
</dbReference>
<dbReference type="InterPro" id="IPR023198">
    <property type="entry name" value="PGP-like_dom2"/>
</dbReference>
<organism evidence="3 4">
    <name type="scientific">Lentibacillus kimchii</name>
    <dbReference type="NCBI Taxonomy" id="1542911"/>
    <lineage>
        <taxon>Bacteria</taxon>
        <taxon>Bacillati</taxon>
        <taxon>Bacillota</taxon>
        <taxon>Bacilli</taxon>
        <taxon>Bacillales</taxon>
        <taxon>Bacillaceae</taxon>
        <taxon>Lentibacillus</taxon>
    </lineage>
</organism>
<dbReference type="Gene3D" id="3.40.50.1000">
    <property type="entry name" value="HAD superfamily/HAD-like"/>
    <property type="match status" value="1"/>
</dbReference>
<dbReference type="EMBL" id="JBHTGR010000002">
    <property type="protein sequence ID" value="MFC7745921.1"/>
    <property type="molecule type" value="Genomic_DNA"/>
</dbReference>
<dbReference type="InterPro" id="IPR006439">
    <property type="entry name" value="HAD-SF_hydro_IA"/>
</dbReference>
<dbReference type="SFLD" id="SFLDS00003">
    <property type="entry name" value="Haloacid_Dehalogenase"/>
    <property type="match status" value="1"/>
</dbReference>
<reference evidence="4" key="1">
    <citation type="journal article" date="2019" name="Int. J. Syst. Evol. Microbiol.">
        <title>The Global Catalogue of Microorganisms (GCM) 10K type strain sequencing project: providing services to taxonomists for standard genome sequencing and annotation.</title>
        <authorList>
            <consortium name="The Broad Institute Genomics Platform"/>
            <consortium name="The Broad Institute Genome Sequencing Center for Infectious Disease"/>
            <person name="Wu L."/>
            <person name="Ma J."/>
        </authorList>
    </citation>
    <scope>NUCLEOTIDE SEQUENCE [LARGE SCALE GENOMIC DNA]</scope>
    <source>
        <strain evidence="4">JCM 30234</strain>
    </source>
</reference>
<dbReference type="InterPro" id="IPR050155">
    <property type="entry name" value="HAD-like_hydrolase_sf"/>
</dbReference>
<dbReference type="PANTHER" id="PTHR43434">
    <property type="entry name" value="PHOSPHOGLYCOLATE PHOSPHATASE"/>
    <property type="match status" value="1"/>
</dbReference>
<dbReference type="NCBIfam" id="TIGR01509">
    <property type="entry name" value="HAD-SF-IA-v3"/>
    <property type="match status" value="1"/>
</dbReference>
<sequence>MSEIKVDNQYYEIDGILFDKDGTLLDFASLWLHWAISWIDHLQAANPDSDVSRADLAETIGVDVDHNSWDPTGPLAIGSNDDLKALLGSCLYKNGMPWNEAISLVIQSRESTDNSLDWEHYLQPIKGLRAFLEQLHQASIPLGIITSDDTQRAHHHLETLNIADYFTSVIGQDAVKREKPFPDSARKACQQLNIDPGKTLMIGDSNGDMITGKNAHMLATIGIVPEQIGTSRHLKQADQVITNYENSNLLT</sequence>
<dbReference type="EC" id="3.-.-.-" evidence="3"/>
<dbReference type="Proteomes" id="UP001596620">
    <property type="component" value="Unassembled WGS sequence"/>
</dbReference>
<accession>A0ABW2UQ64</accession>
<evidence type="ECO:0000256" key="1">
    <source>
        <dbReference type="ARBA" id="ARBA00022801"/>
    </source>
</evidence>
<name>A0ABW2UQ64_9BACI</name>
<dbReference type="RefSeq" id="WP_382357400.1">
    <property type="nucleotide sequence ID" value="NZ_JBHTGR010000002.1"/>
</dbReference>
<keyword evidence="2" id="KW-0460">Magnesium</keyword>
<dbReference type="GO" id="GO:0016787">
    <property type="term" value="F:hydrolase activity"/>
    <property type="evidence" value="ECO:0007669"/>
    <property type="project" value="UniProtKB-KW"/>
</dbReference>
<evidence type="ECO:0000313" key="3">
    <source>
        <dbReference type="EMBL" id="MFC7745921.1"/>
    </source>
</evidence>
<keyword evidence="1 3" id="KW-0378">Hydrolase</keyword>